<dbReference type="GO" id="GO:0005737">
    <property type="term" value="C:cytoplasm"/>
    <property type="evidence" value="ECO:0007669"/>
    <property type="project" value="UniProtKB-SubCell"/>
</dbReference>
<comment type="cofactor">
    <cofactor evidence="2">
        <name>Mg(2+)</name>
        <dbReference type="ChEBI" id="CHEBI:18420"/>
    </cofactor>
</comment>
<evidence type="ECO:0000313" key="18">
    <source>
        <dbReference type="EMBL" id="AGF49038.1"/>
    </source>
</evidence>
<keyword evidence="13 14" id="KW-0464">Manganese</keyword>
<feature type="binding site" evidence="14 15">
    <location>
        <position position="112"/>
    </location>
    <ligand>
        <name>a divalent metal cation</name>
        <dbReference type="ChEBI" id="CHEBI:60240"/>
    </ligand>
</feature>
<dbReference type="Pfam" id="PF01351">
    <property type="entry name" value="RNase_HII"/>
    <property type="match status" value="1"/>
</dbReference>
<reference evidence="18 19" key="1">
    <citation type="journal article" date="2013" name="Genome Biol. Evol.">
        <title>Genome evolution and phylogenomic analysis of candidatus kinetoplastibacterium, the betaproteobacterial endosymbionts of strigomonas and angomonas.</title>
        <authorList>
            <person name="Alves J.M."/>
            <person name="Serrano M.G."/>
            <person name="Maia da Silva F."/>
            <person name="Voegtly L.J."/>
            <person name="Matveyev A.V."/>
            <person name="Teixeira M.M."/>
            <person name="Camargo E.P."/>
            <person name="Buck G.A."/>
        </authorList>
    </citation>
    <scope>NUCLEOTIDE SEQUENCE [LARGE SCALE GENOMIC DNA]</scope>
    <source>
        <strain evidence="18 19">TCC219</strain>
    </source>
</reference>
<keyword evidence="19" id="KW-1185">Reference proteome</keyword>
<evidence type="ECO:0000256" key="16">
    <source>
        <dbReference type="RuleBase" id="RU003515"/>
    </source>
</evidence>
<evidence type="ECO:0000256" key="1">
    <source>
        <dbReference type="ARBA" id="ARBA00000077"/>
    </source>
</evidence>
<evidence type="ECO:0000256" key="13">
    <source>
        <dbReference type="ARBA" id="ARBA00023211"/>
    </source>
</evidence>
<evidence type="ECO:0000256" key="4">
    <source>
        <dbReference type="ARBA" id="ARBA00004496"/>
    </source>
</evidence>
<dbReference type="FunFam" id="3.30.420.10:FF:000006">
    <property type="entry name" value="Ribonuclease HII"/>
    <property type="match status" value="1"/>
</dbReference>
<evidence type="ECO:0000313" key="19">
    <source>
        <dbReference type="Proteomes" id="UP000011658"/>
    </source>
</evidence>
<dbReference type="Proteomes" id="UP000011658">
    <property type="component" value="Chromosome"/>
</dbReference>
<evidence type="ECO:0000256" key="5">
    <source>
        <dbReference type="ARBA" id="ARBA00007383"/>
    </source>
</evidence>
<comment type="catalytic activity">
    <reaction evidence="1 14 15 16">
        <text>Endonucleolytic cleavage to 5'-phosphomonoester.</text>
        <dbReference type="EC" id="3.1.26.4"/>
    </reaction>
</comment>
<dbReference type="HAMAP" id="MF_00052_B">
    <property type="entry name" value="RNase_HII_B"/>
    <property type="match status" value="1"/>
</dbReference>
<dbReference type="GO" id="GO:0032299">
    <property type="term" value="C:ribonuclease H2 complex"/>
    <property type="evidence" value="ECO:0007669"/>
    <property type="project" value="TreeGrafter"/>
</dbReference>
<dbReference type="SUPFAM" id="SSF53098">
    <property type="entry name" value="Ribonuclease H-like"/>
    <property type="match status" value="1"/>
</dbReference>
<organism evidence="18 19">
    <name type="scientific">Candidatus Kinetoplastidibacterium galati TCC219</name>
    <dbReference type="NCBI Taxonomy" id="1208921"/>
    <lineage>
        <taxon>Bacteria</taxon>
        <taxon>Pseudomonadati</taxon>
        <taxon>Pseudomonadota</taxon>
        <taxon>Betaproteobacteria</taxon>
        <taxon>Candidatus Kinetoplastidibacterium</taxon>
    </lineage>
</organism>
<evidence type="ECO:0000256" key="2">
    <source>
        <dbReference type="ARBA" id="ARBA00001946"/>
    </source>
</evidence>
<dbReference type="GO" id="GO:0004523">
    <property type="term" value="F:RNA-DNA hybrid ribonuclease activity"/>
    <property type="evidence" value="ECO:0007669"/>
    <property type="project" value="UniProtKB-UniRule"/>
</dbReference>
<feature type="binding site" evidence="14 15">
    <location>
        <position position="21"/>
    </location>
    <ligand>
        <name>a divalent metal cation</name>
        <dbReference type="ChEBI" id="CHEBI:60240"/>
    </ligand>
</feature>
<dbReference type="PATRIC" id="fig|1208921.3.peg.318"/>
<dbReference type="GO" id="GO:0003723">
    <property type="term" value="F:RNA binding"/>
    <property type="evidence" value="ECO:0007669"/>
    <property type="project" value="UniProtKB-UniRule"/>
</dbReference>
<sequence>MTCYKLSDISNFSHIIAGVDEAGRGALAGPVYAAAVILDERSPIEGLADSKKLSPKKREYLSKLIKQKSLCWSISSIEASEIDNLDILQATMSAMKNSVLKLQILPDIVLIDGNQTPELEYKVLTIVNGDNLVPAISAASILAKTERDREMLNLHCLYPHYLFNKHKGYGTEEHITLLKKYGPCKEHRKSFSPIKNFTNFTSINLR</sequence>
<keyword evidence="8 14" id="KW-0963">Cytoplasm</keyword>
<evidence type="ECO:0000256" key="11">
    <source>
        <dbReference type="ARBA" id="ARBA00022759"/>
    </source>
</evidence>
<keyword evidence="9 14" id="KW-0540">Nuclease</keyword>
<dbReference type="RefSeq" id="WP_015389523.1">
    <property type="nucleotide sequence ID" value="NC_020284.1"/>
</dbReference>
<evidence type="ECO:0000256" key="12">
    <source>
        <dbReference type="ARBA" id="ARBA00022801"/>
    </source>
</evidence>
<dbReference type="NCBIfam" id="NF000596">
    <property type="entry name" value="PRK00015.1-4"/>
    <property type="match status" value="1"/>
</dbReference>
<dbReference type="InterPro" id="IPR022898">
    <property type="entry name" value="RNase_HII"/>
</dbReference>
<dbReference type="GO" id="GO:0030145">
    <property type="term" value="F:manganese ion binding"/>
    <property type="evidence" value="ECO:0007669"/>
    <property type="project" value="UniProtKB-UniRule"/>
</dbReference>
<protein>
    <recommendedName>
        <fullName evidence="7 14">Ribonuclease HII</fullName>
        <shortName evidence="14">RNase HII</shortName>
        <ecNumber evidence="6 14">3.1.26.4</ecNumber>
    </recommendedName>
</protein>
<evidence type="ECO:0000256" key="15">
    <source>
        <dbReference type="PROSITE-ProRule" id="PRU01319"/>
    </source>
</evidence>
<evidence type="ECO:0000259" key="17">
    <source>
        <dbReference type="PROSITE" id="PS51975"/>
    </source>
</evidence>
<dbReference type="HOGENOM" id="CLU_036532_3_2_4"/>
<dbReference type="PANTHER" id="PTHR10954:SF18">
    <property type="entry name" value="RIBONUCLEASE HII"/>
    <property type="match status" value="1"/>
</dbReference>
<comment type="cofactor">
    <cofactor evidence="14 15">
        <name>Mn(2+)</name>
        <dbReference type="ChEBI" id="CHEBI:29035"/>
    </cofactor>
    <cofactor evidence="14 15">
        <name>Mg(2+)</name>
        <dbReference type="ChEBI" id="CHEBI:18420"/>
    </cofactor>
    <text evidence="14 15">Manganese or magnesium. Binds 1 divalent metal ion per monomer in the absence of substrate. May bind a second metal ion after substrate binding.</text>
</comment>
<evidence type="ECO:0000256" key="9">
    <source>
        <dbReference type="ARBA" id="ARBA00022722"/>
    </source>
</evidence>
<dbReference type="OrthoDB" id="9803420at2"/>
<dbReference type="GO" id="GO:0043137">
    <property type="term" value="P:DNA replication, removal of RNA primer"/>
    <property type="evidence" value="ECO:0007669"/>
    <property type="project" value="TreeGrafter"/>
</dbReference>
<dbReference type="EC" id="3.1.26.4" evidence="6 14"/>
<dbReference type="NCBIfam" id="NF000595">
    <property type="entry name" value="PRK00015.1-3"/>
    <property type="match status" value="1"/>
</dbReference>
<dbReference type="Gene3D" id="3.30.420.10">
    <property type="entry name" value="Ribonuclease H-like superfamily/Ribonuclease H"/>
    <property type="match status" value="1"/>
</dbReference>
<accession>M1L8Y1</accession>
<evidence type="ECO:0000256" key="10">
    <source>
        <dbReference type="ARBA" id="ARBA00022723"/>
    </source>
</evidence>
<feature type="domain" description="RNase H type-2" evidence="17">
    <location>
        <begin position="14"/>
        <end position="203"/>
    </location>
</feature>
<keyword evidence="10 14" id="KW-0479">Metal-binding</keyword>
<dbReference type="InterPro" id="IPR024567">
    <property type="entry name" value="RNase_HII/HIII_dom"/>
</dbReference>
<dbReference type="InterPro" id="IPR012337">
    <property type="entry name" value="RNaseH-like_sf"/>
</dbReference>
<name>M1L8Y1_9PROT</name>
<gene>
    <name evidence="14" type="primary">rnhB</name>
    <name evidence="18" type="ORF">ST1E_0646</name>
</gene>
<dbReference type="InterPro" id="IPR001352">
    <property type="entry name" value="RNase_HII/HIII"/>
</dbReference>
<dbReference type="STRING" id="1208921.ST1E_0646"/>
<evidence type="ECO:0000256" key="6">
    <source>
        <dbReference type="ARBA" id="ARBA00012180"/>
    </source>
</evidence>
<comment type="function">
    <text evidence="3 14 16">Endonuclease that specifically degrades the RNA of RNA-DNA hybrids.</text>
</comment>
<dbReference type="KEGG" id="kga:ST1E_0646"/>
<dbReference type="GO" id="GO:0006298">
    <property type="term" value="P:mismatch repair"/>
    <property type="evidence" value="ECO:0007669"/>
    <property type="project" value="TreeGrafter"/>
</dbReference>
<evidence type="ECO:0000256" key="3">
    <source>
        <dbReference type="ARBA" id="ARBA00004065"/>
    </source>
</evidence>
<evidence type="ECO:0000256" key="7">
    <source>
        <dbReference type="ARBA" id="ARBA00019179"/>
    </source>
</evidence>
<dbReference type="EMBL" id="CP003806">
    <property type="protein sequence ID" value="AGF49038.1"/>
    <property type="molecule type" value="Genomic_DNA"/>
</dbReference>
<dbReference type="PROSITE" id="PS51975">
    <property type="entry name" value="RNASE_H_2"/>
    <property type="match status" value="1"/>
</dbReference>
<keyword evidence="12 14" id="KW-0378">Hydrolase</keyword>
<keyword evidence="11 14" id="KW-0255">Endonuclease</keyword>
<proteinExistence type="inferred from homology"/>
<dbReference type="InterPro" id="IPR036397">
    <property type="entry name" value="RNaseH_sf"/>
</dbReference>
<comment type="similarity">
    <text evidence="5 14 16">Belongs to the RNase HII family.</text>
</comment>
<feature type="binding site" evidence="14 15">
    <location>
        <position position="20"/>
    </location>
    <ligand>
        <name>a divalent metal cation</name>
        <dbReference type="ChEBI" id="CHEBI:60240"/>
    </ligand>
</feature>
<evidence type="ECO:0000256" key="14">
    <source>
        <dbReference type="HAMAP-Rule" id="MF_00052"/>
    </source>
</evidence>
<dbReference type="AlphaFoldDB" id="M1L8Y1"/>
<dbReference type="CDD" id="cd07182">
    <property type="entry name" value="RNase_HII_bacteria_HII_like"/>
    <property type="match status" value="1"/>
</dbReference>
<evidence type="ECO:0000256" key="8">
    <source>
        <dbReference type="ARBA" id="ARBA00022490"/>
    </source>
</evidence>
<dbReference type="eggNOG" id="COG0164">
    <property type="taxonomic scope" value="Bacteria"/>
</dbReference>
<comment type="subcellular location">
    <subcellularLocation>
        <location evidence="4 14">Cytoplasm</location>
    </subcellularLocation>
</comment>
<dbReference type="PANTHER" id="PTHR10954">
    <property type="entry name" value="RIBONUCLEASE H2 SUBUNIT A"/>
    <property type="match status" value="1"/>
</dbReference>